<evidence type="ECO:0008006" key="3">
    <source>
        <dbReference type="Google" id="ProtNLM"/>
    </source>
</evidence>
<protein>
    <recommendedName>
        <fullName evidence="3">PRELI/MSF1 domain-containing protein</fullName>
    </recommendedName>
</protein>
<proteinExistence type="predicted"/>
<dbReference type="InParanoid" id="C1E5T2"/>
<name>C1E5T2_MICCC</name>
<accession>C1E5T2</accession>
<dbReference type="RefSeq" id="XP_002502050.1">
    <property type="nucleotide sequence ID" value="XM_002502004.1"/>
</dbReference>
<dbReference type="GeneID" id="8243337"/>
<sequence>MLDVPFQERLHVDGLGMGTYRADDTLEPDGRTTRVAFAEPRLNLPAVLARLMAKAQAYHEHTRYDPVTLERHVRVVPAMGAEHMDFTFTETVRPDRDGVGGCVATSVVRVHCDGGWLGRVLERFICSTSKVKLGERDAYLNAYLEREMGTTYANASVVEVNLGVALTNKADFAKALLSHPLPPSTFERSAWGRVKSALGGRFGR</sequence>
<dbReference type="EMBL" id="CP001326">
    <property type="protein sequence ID" value="ACO63308.1"/>
    <property type="molecule type" value="Genomic_DNA"/>
</dbReference>
<dbReference type="OrthoDB" id="67700at2759"/>
<reference evidence="1 2" key="1">
    <citation type="journal article" date="2009" name="Science">
        <title>Green evolution and dynamic adaptations revealed by genomes of the marine picoeukaryotes Micromonas.</title>
        <authorList>
            <person name="Worden A.Z."/>
            <person name="Lee J.H."/>
            <person name="Mock T."/>
            <person name="Rouze P."/>
            <person name="Simmons M.P."/>
            <person name="Aerts A.L."/>
            <person name="Allen A.E."/>
            <person name="Cuvelier M.L."/>
            <person name="Derelle E."/>
            <person name="Everett M.V."/>
            <person name="Foulon E."/>
            <person name="Grimwood J."/>
            <person name="Gundlach H."/>
            <person name="Henrissat B."/>
            <person name="Napoli C."/>
            <person name="McDonald S.M."/>
            <person name="Parker M.S."/>
            <person name="Rombauts S."/>
            <person name="Salamov A."/>
            <person name="Von Dassow P."/>
            <person name="Badger J.H."/>
            <person name="Coutinho P.M."/>
            <person name="Demir E."/>
            <person name="Dubchak I."/>
            <person name="Gentemann C."/>
            <person name="Eikrem W."/>
            <person name="Gready J.E."/>
            <person name="John U."/>
            <person name="Lanier W."/>
            <person name="Lindquist E.A."/>
            <person name="Lucas S."/>
            <person name="Mayer K.F."/>
            <person name="Moreau H."/>
            <person name="Not F."/>
            <person name="Otillar R."/>
            <person name="Panaud O."/>
            <person name="Pangilinan J."/>
            <person name="Paulsen I."/>
            <person name="Piegu B."/>
            <person name="Poliakov A."/>
            <person name="Robbens S."/>
            <person name="Schmutz J."/>
            <person name="Toulza E."/>
            <person name="Wyss T."/>
            <person name="Zelensky A."/>
            <person name="Zhou K."/>
            <person name="Armbrust E.V."/>
            <person name="Bhattacharya D."/>
            <person name="Goodenough U.W."/>
            <person name="Van de Peer Y."/>
            <person name="Grigoriev I.V."/>
        </authorList>
    </citation>
    <scope>NUCLEOTIDE SEQUENCE [LARGE SCALE GENOMIC DNA]</scope>
    <source>
        <strain evidence="2">RCC299 / NOUM17</strain>
    </source>
</reference>
<keyword evidence="2" id="KW-1185">Reference proteome</keyword>
<evidence type="ECO:0000313" key="1">
    <source>
        <dbReference type="EMBL" id="ACO63308.1"/>
    </source>
</evidence>
<organism evidence="1 2">
    <name type="scientific">Micromonas commoda (strain RCC299 / NOUM17 / CCMP2709)</name>
    <name type="common">Picoplanktonic green alga</name>
    <dbReference type="NCBI Taxonomy" id="296587"/>
    <lineage>
        <taxon>Eukaryota</taxon>
        <taxon>Viridiplantae</taxon>
        <taxon>Chlorophyta</taxon>
        <taxon>Mamiellophyceae</taxon>
        <taxon>Mamiellales</taxon>
        <taxon>Mamiellaceae</taxon>
        <taxon>Micromonas</taxon>
    </lineage>
</organism>
<dbReference type="AlphaFoldDB" id="C1E5T2"/>
<gene>
    <name evidence="1" type="ORF">MICPUN_108226</name>
</gene>
<evidence type="ECO:0000313" key="2">
    <source>
        <dbReference type="Proteomes" id="UP000002009"/>
    </source>
</evidence>
<dbReference type="Proteomes" id="UP000002009">
    <property type="component" value="Chromosome 5"/>
</dbReference>
<dbReference type="OMA" id="ILERFIC"/>
<dbReference type="KEGG" id="mis:MICPUN_108226"/>